<dbReference type="RefSeq" id="WP_140650043.1">
    <property type="nucleotide sequence ID" value="NZ_RCZO01000002.1"/>
</dbReference>
<protein>
    <submittedName>
        <fullName evidence="1">Uncharacterized protein</fullName>
    </submittedName>
</protein>
<gene>
    <name evidence="1" type="ORF">EAH88_05900</name>
</gene>
<name>A0A502CDK7_9GAMM</name>
<sequence length="478" mass="53119">MHQRLFTATWVLLGIASICVKVHAGQKTLGNLLEGIQPLTQELPRYSYLVATIPLLPKADQPMGQQLLASSEAELGLYSEAVRDFPLRSRLPSDLVPPKAADWQAVDAVDAIVTLARDRRIVMVNEAHHDAHTRELTLALLPRLRAMGFTYFAAEALDERDASLMKRGYPVSQSGSEYLHEPLYGDIVREAIKLGFVIVPYDADGTPQEREDGEAENLYERVFAKNPEAKLFVHAGYAHIDKQRGRLGPVKPMAMQLSKLSGIAPLSVDQTDIREENPRSEVLAYNVFKHALKKFETIQQPMLPRPGWGPGDVPERPSMDAYAGIIAEFHPTRAIVLLHDSGRTPWSARPTVYDLSVILPQANSAPSDYTQGAIQLRIDNQRRPVMPPANGGHRPDWLSLDGQRVEVPVDTEFCARKFPCLVEAHYAAESAAAIPADRYLFLQDAKNVLYLRPGSYRLSTVDVDGDTLNEQDIQVANP</sequence>
<dbReference type="EMBL" id="RCZO01000002">
    <property type="protein sequence ID" value="TPG10770.1"/>
    <property type="molecule type" value="Genomic_DNA"/>
</dbReference>
<comment type="caution">
    <text evidence="1">The sequence shown here is derived from an EMBL/GenBank/DDBJ whole genome shotgun (WGS) entry which is preliminary data.</text>
</comment>
<evidence type="ECO:0000313" key="2">
    <source>
        <dbReference type="Proteomes" id="UP000319486"/>
    </source>
</evidence>
<evidence type="ECO:0000313" key="1">
    <source>
        <dbReference type="EMBL" id="TPG10770.1"/>
    </source>
</evidence>
<organism evidence="1 2">
    <name type="scientific">Rhodanobacter glycinis</name>
    <dbReference type="NCBI Taxonomy" id="582702"/>
    <lineage>
        <taxon>Bacteria</taxon>
        <taxon>Pseudomonadati</taxon>
        <taxon>Pseudomonadota</taxon>
        <taxon>Gammaproteobacteria</taxon>
        <taxon>Lysobacterales</taxon>
        <taxon>Rhodanobacteraceae</taxon>
        <taxon>Rhodanobacter</taxon>
    </lineage>
</organism>
<keyword evidence="2" id="KW-1185">Reference proteome</keyword>
<dbReference type="Proteomes" id="UP000319486">
    <property type="component" value="Unassembled WGS sequence"/>
</dbReference>
<accession>A0A502CDK7</accession>
<proteinExistence type="predicted"/>
<reference evidence="1 2" key="1">
    <citation type="journal article" date="2019" name="Environ. Microbiol.">
        <title>Species interactions and distinct microbial communities in high Arctic permafrost affected cryosols are associated with the CH4 and CO2 gas fluxes.</title>
        <authorList>
            <person name="Altshuler I."/>
            <person name="Hamel J."/>
            <person name="Turney S."/>
            <person name="Magnuson E."/>
            <person name="Levesque R."/>
            <person name="Greer C."/>
            <person name="Whyte L.G."/>
        </authorList>
    </citation>
    <scope>NUCLEOTIDE SEQUENCE [LARGE SCALE GENOMIC DNA]</scope>
    <source>
        <strain evidence="1 2">S13Y</strain>
    </source>
</reference>
<dbReference type="AlphaFoldDB" id="A0A502CDK7"/>